<organism evidence="3 4">
    <name type="scientific">Rhodofomes roseus</name>
    <dbReference type="NCBI Taxonomy" id="34475"/>
    <lineage>
        <taxon>Eukaryota</taxon>
        <taxon>Fungi</taxon>
        <taxon>Dikarya</taxon>
        <taxon>Basidiomycota</taxon>
        <taxon>Agaricomycotina</taxon>
        <taxon>Agaricomycetes</taxon>
        <taxon>Polyporales</taxon>
        <taxon>Rhodofomes</taxon>
    </lineage>
</organism>
<comment type="similarity">
    <text evidence="1">Belongs to the short-chain dehydrogenases/reductases (SDR) family.</text>
</comment>
<protein>
    <submittedName>
        <fullName evidence="3">Uncharacterized protein</fullName>
    </submittedName>
</protein>
<dbReference type="InterPro" id="IPR036291">
    <property type="entry name" value="NAD(P)-bd_dom_sf"/>
</dbReference>
<comment type="caution">
    <text evidence="3">The sequence shown here is derived from an EMBL/GenBank/DDBJ whole genome shotgun (WGS) entry which is preliminary data.</text>
</comment>
<name>A0A4Y9Y4K4_9APHY</name>
<evidence type="ECO:0000256" key="1">
    <source>
        <dbReference type="ARBA" id="ARBA00006484"/>
    </source>
</evidence>
<dbReference type="Proteomes" id="UP000298390">
    <property type="component" value="Unassembled WGS sequence"/>
</dbReference>
<dbReference type="AlphaFoldDB" id="A0A4Y9Y4K4"/>
<dbReference type="PANTHER" id="PTHR43544">
    <property type="entry name" value="SHORT-CHAIN DEHYDROGENASE/REDUCTASE"/>
    <property type="match status" value="1"/>
</dbReference>
<dbReference type="GO" id="GO:0005737">
    <property type="term" value="C:cytoplasm"/>
    <property type="evidence" value="ECO:0007669"/>
    <property type="project" value="TreeGrafter"/>
</dbReference>
<dbReference type="PRINTS" id="PR00081">
    <property type="entry name" value="GDHRDH"/>
</dbReference>
<accession>A0A4Y9Y4K4</accession>
<dbReference type="SUPFAM" id="SSF51735">
    <property type="entry name" value="NAD(P)-binding Rossmann-fold domains"/>
    <property type="match status" value="1"/>
</dbReference>
<sequence>MSLIFSASTTRTCLSAVAPFASLPASYVTFPVVTPEPRPAPRTIVVLSPPSGSGARMDEGWEEIELRPMGVAANGHGLWERPSAQRFGGVDEGARLSGRRAPVTRTETTTSGFSARPLHESTSAPRSRSAHSRFASTRTLFARGAPPAPMLAEQGTRLCDAVKAAKTTLFSRTRRAFNTVFPALDVRNRGGYTVEYAWALAGYHAAATTEAPPISNGDFVFREEHVESSGGMTSGFGWVLSDLDPLLGLHDRLASVDSEEKKPTTPTRKHALRRHICSWKCVAFGLPTGRIGNSCPHVEVVCVVASVCEVICERCMIPTIFASRVRPNRTSRLHNASRIPSPNTINMRTYLVVGASRGIGLALVAELQSTGPARPRVPALSILELDVTDGTSVERAASAAAALLPVGSGLDCLIHNAAISLHEPVTPFEQVDLAVFQEEFLTNTVAPLHVVRAFLPLLRLPHPPSSASSSPASDISNHQATKIVFVSSELGSLGMAPMMADLGGTYSVCKAGLGMCVDRTSFVSAALTPPRSNLYRLARKWGTTLKEEGICTLILHPGTGLHDLQR</sequence>
<gene>
    <name evidence="3" type="ORF">EVJ58_g7598</name>
</gene>
<proteinExistence type="inferred from homology"/>
<reference evidence="3 4" key="1">
    <citation type="submission" date="2019-01" db="EMBL/GenBank/DDBJ databases">
        <title>Genome sequencing of the rare red list fungi Fomitopsis rosea.</title>
        <authorList>
            <person name="Buettner E."/>
            <person name="Kellner H."/>
        </authorList>
    </citation>
    <scope>NUCLEOTIDE SEQUENCE [LARGE SCALE GENOMIC DNA]</scope>
    <source>
        <strain evidence="3 4">DSM 105464</strain>
    </source>
</reference>
<dbReference type="Gene3D" id="3.40.50.720">
    <property type="entry name" value="NAD(P)-binding Rossmann-like Domain"/>
    <property type="match status" value="1"/>
</dbReference>
<feature type="region of interest" description="Disordered" evidence="2">
    <location>
        <begin position="96"/>
        <end position="133"/>
    </location>
</feature>
<evidence type="ECO:0000313" key="4">
    <source>
        <dbReference type="Proteomes" id="UP000298390"/>
    </source>
</evidence>
<dbReference type="InterPro" id="IPR051468">
    <property type="entry name" value="Fungal_SecMetab_SDRs"/>
</dbReference>
<evidence type="ECO:0000313" key="3">
    <source>
        <dbReference type="EMBL" id="TFY56517.1"/>
    </source>
</evidence>
<dbReference type="InterPro" id="IPR002347">
    <property type="entry name" value="SDR_fam"/>
</dbReference>
<dbReference type="PANTHER" id="PTHR43544:SF36">
    <property type="entry name" value="CHAIN OXIDOREDUCTASE (CSGA), PUTATIVE (AFU_ORTHOLOGUE AFUA_4G00910)-RELATED"/>
    <property type="match status" value="1"/>
</dbReference>
<dbReference type="GO" id="GO:0016491">
    <property type="term" value="F:oxidoreductase activity"/>
    <property type="evidence" value="ECO:0007669"/>
    <property type="project" value="TreeGrafter"/>
</dbReference>
<dbReference type="EMBL" id="SEKV01000498">
    <property type="protein sequence ID" value="TFY56517.1"/>
    <property type="molecule type" value="Genomic_DNA"/>
</dbReference>
<evidence type="ECO:0000256" key="2">
    <source>
        <dbReference type="SAM" id="MobiDB-lite"/>
    </source>
</evidence>
<dbReference type="Pfam" id="PF00106">
    <property type="entry name" value="adh_short"/>
    <property type="match status" value="1"/>
</dbReference>